<keyword evidence="2" id="KW-0812">Transmembrane</keyword>
<organism evidence="4 5">
    <name type="scientific">Proteiniclasticum sediminis</name>
    <dbReference type="NCBI Taxonomy" id="2804028"/>
    <lineage>
        <taxon>Bacteria</taxon>
        <taxon>Bacillati</taxon>
        <taxon>Bacillota</taxon>
        <taxon>Clostridia</taxon>
        <taxon>Eubacteriales</taxon>
        <taxon>Clostridiaceae</taxon>
        <taxon>Proteiniclasticum</taxon>
    </lineage>
</organism>
<proteinExistence type="inferred from homology"/>
<evidence type="ECO:0000259" key="3">
    <source>
        <dbReference type="Pfam" id="PF03109"/>
    </source>
</evidence>
<comment type="caution">
    <text evidence="4">The sequence shown here is derived from an EMBL/GenBank/DDBJ whole genome shotgun (WGS) entry which is preliminary data.</text>
</comment>
<dbReference type="EMBL" id="JAGSCS010000005">
    <property type="protein sequence ID" value="MBR0575792.1"/>
    <property type="molecule type" value="Genomic_DNA"/>
</dbReference>
<dbReference type="Pfam" id="PF03109">
    <property type="entry name" value="ABC1"/>
    <property type="match status" value="1"/>
</dbReference>
<evidence type="ECO:0000313" key="5">
    <source>
        <dbReference type="Proteomes" id="UP000675379"/>
    </source>
</evidence>
<dbReference type="GO" id="GO:0016301">
    <property type="term" value="F:kinase activity"/>
    <property type="evidence" value="ECO:0007669"/>
    <property type="project" value="UniProtKB-KW"/>
</dbReference>
<keyword evidence="5" id="KW-1185">Reference proteome</keyword>
<dbReference type="Proteomes" id="UP000675379">
    <property type="component" value="Unassembled WGS sequence"/>
</dbReference>
<keyword evidence="2" id="KW-1133">Transmembrane helix</keyword>
<name>A0A941CPE1_9CLOT</name>
<accession>A0A941CPE1</accession>
<evidence type="ECO:0000256" key="1">
    <source>
        <dbReference type="ARBA" id="ARBA00009670"/>
    </source>
</evidence>
<dbReference type="RefSeq" id="WP_211800414.1">
    <property type="nucleotide sequence ID" value="NZ_JAGSCS010000005.1"/>
</dbReference>
<dbReference type="InterPro" id="IPR011009">
    <property type="entry name" value="Kinase-like_dom_sf"/>
</dbReference>
<dbReference type="CDD" id="cd05121">
    <property type="entry name" value="ABC1_ADCK3-like"/>
    <property type="match status" value="1"/>
</dbReference>
<evidence type="ECO:0000256" key="2">
    <source>
        <dbReference type="SAM" id="Phobius"/>
    </source>
</evidence>
<dbReference type="PANTHER" id="PTHR10566:SF113">
    <property type="entry name" value="PROTEIN ACTIVITY OF BC1 COMPLEX KINASE 7, CHLOROPLASTIC"/>
    <property type="match status" value="1"/>
</dbReference>
<feature type="domain" description="ABC1 atypical kinase-like" evidence="3">
    <location>
        <begin position="80"/>
        <end position="321"/>
    </location>
</feature>
<gene>
    <name evidence="4" type="ORF">KCG48_05485</name>
</gene>
<sequence length="539" mass="60554">MADKQSLPSKKRFRQIVRVLSSYGFGHILHAKMKSEKMKNDPENLRLVFEELGPTFIKIGQILSTRPDVLPAEYIAELSKLQDKVPPFSSATVRRIIEEELHRPTGEIFLSLEEDPIACASVAQVHRAVLQNGTPVIVKVQRPDIEKSLLEDIDILLRIVKRAPNTLRDVLLDPVEALEEILETTKVELDFTNEVRFVQRFQKENQDIACIMTPQVILPLSTARVVVQEEIRGIKISDKAALLEEGYDLEDIGRKLVLSFLYQLFHNGFFHGDPHPGNLIISERKICYIDFGIMGSLSPKARSAINDLLLSLVRKDIGHLVNLVLDVAVQKGPVNKNLLYEDLENIIHSYLQTSLKHIQVSRLFMDLFEAARKNNLKLPREYTTLLKALLILEGVISDLAPEISILEIARDYLKEDKALAFRPEISLDQLLLSGYTLLQDSLRIPVSLSTILDNFISGRGKVKLDIINFDHRWKDFNKMVNRVVFALVVSAIIIASALIIRSGGGPEINGVSVVGLLGFGLAGFLGLWLLFSILKSGNI</sequence>
<reference evidence="4" key="1">
    <citation type="submission" date="2021-04" db="EMBL/GenBank/DDBJ databases">
        <title>Proteiniclasticum sedimins sp. nov., an obligate anaerobic bacterium isolated from anaerobic sludge.</title>
        <authorList>
            <person name="Liu J."/>
        </authorList>
    </citation>
    <scope>NUCLEOTIDE SEQUENCE</scope>
    <source>
        <strain evidence="4">BAD-10</strain>
    </source>
</reference>
<dbReference type="PANTHER" id="PTHR10566">
    <property type="entry name" value="CHAPERONE-ACTIVITY OF BC1 COMPLEX CABC1 -RELATED"/>
    <property type="match status" value="1"/>
</dbReference>
<feature type="transmembrane region" description="Helical" evidence="2">
    <location>
        <begin position="479"/>
        <end position="500"/>
    </location>
</feature>
<protein>
    <submittedName>
        <fullName evidence="4">AarF/ABC1/UbiB kinase family protein</fullName>
    </submittedName>
</protein>
<evidence type="ECO:0000313" key="4">
    <source>
        <dbReference type="EMBL" id="MBR0575792.1"/>
    </source>
</evidence>
<comment type="similarity">
    <text evidence="1">Belongs to the protein kinase superfamily. ADCK protein kinase family.</text>
</comment>
<dbReference type="InterPro" id="IPR004147">
    <property type="entry name" value="ABC1_dom"/>
</dbReference>
<dbReference type="InterPro" id="IPR050154">
    <property type="entry name" value="UbiB_kinase"/>
</dbReference>
<dbReference type="AlphaFoldDB" id="A0A941CPE1"/>
<dbReference type="SUPFAM" id="SSF56112">
    <property type="entry name" value="Protein kinase-like (PK-like)"/>
    <property type="match status" value="1"/>
</dbReference>
<feature type="transmembrane region" description="Helical" evidence="2">
    <location>
        <begin position="512"/>
        <end position="534"/>
    </location>
</feature>
<keyword evidence="4" id="KW-0808">Transferase</keyword>
<keyword evidence="2" id="KW-0472">Membrane</keyword>
<keyword evidence="4" id="KW-0418">Kinase</keyword>